<evidence type="ECO:0000313" key="5">
    <source>
        <dbReference type="EMBL" id="XFO71578.1"/>
    </source>
</evidence>
<dbReference type="InterPro" id="IPR036527">
    <property type="entry name" value="SCP2_sterol-bd_dom_sf"/>
</dbReference>
<dbReference type="SUPFAM" id="SSF46548">
    <property type="entry name" value="alpha-helical ferredoxin"/>
    <property type="match status" value="1"/>
</dbReference>
<evidence type="ECO:0000313" key="6">
    <source>
        <dbReference type="Proteomes" id="UP000216052"/>
    </source>
</evidence>
<keyword evidence="2" id="KW-0408">Iron</keyword>
<feature type="domain" description="4Fe-4S ferredoxin-type" evidence="4">
    <location>
        <begin position="194"/>
        <end position="223"/>
    </location>
</feature>
<dbReference type="InterPro" id="IPR017900">
    <property type="entry name" value="4Fe4S_Fe_S_CS"/>
</dbReference>
<evidence type="ECO:0000259" key="4">
    <source>
        <dbReference type="PROSITE" id="PS51379"/>
    </source>
</evidence>
<proteinExistence type="predicted"/>
<evidence type="ECO:0000256" key="3">
    <source>
        <dbReference type="ARBA" id="ARBA00023014"/>
    </source>
</evidence>
<name>A0ABZ3J0F4_SPOA4</name>
<dbReference type="Gene3D" id="3.30.1050.10">
    <property type="entry name" value="SCP2 sterol-binding domain"/>
    <property type="match status" value="1"/>
</dbReference>
<dbReference type="PANTHER" id="PTHR42827:SF1">
    <property type="entry name" value="IRON-SULFUR CLUSTER-BINDING PROTEIN"/>
    <property type="match status" value="1"/>
</dbReference>
<dbReference type="SUPFAM" id="SSF55718">
    <property type="entry name" value="SCP-like"/>
    <property type="match status" value="1"/>
</dbReference>
<organism evidence="5 6">
    <name type="scientific">Sporomusa acidovorans (strain ATCC 49682 / DSM 3132 / Mol)</name>
    <dbReference type="NCBI Taxonomy" id="1123286"/>
    <lineage>
        <taxon>Bacteria</taxon>
        <taxon>Bacillati</taxon>
        <taxon>Bacillota</taxon>
        <taxon>Negativicutes</taxon>
        <taxon>Selenomonadales</taxon>
        <taxon>Sporomusaceae</taxon>
        <taxon>Sporomusa</taxon>
    </lineage>
</organism>
<keyword evidence="3" id="KW-0411">Iron-sulfur</keyword>
<reference evidence="5" key="1">
    <citation type="submission" date="2024-05" db="EMBL/GenBank/DDBJ databases">
        <title>Isolation and characterization of Sporomusa carbonis sp. nov., a carboxydotrophic hydrogenogen in the genus of Sporomusa isolated from a charcoal burning pile.</title>
        <authorList>
            <person name="Boeer T."/>
            <person name="Rosenbaum F."/>
            <person name="Eysell L."/>
            <person name="Mueller V."/>
            <person name="Daniel R."/>
            <person name="Poehlein A."/>
        </authorList>
    </citation>
    <scope>NUCLEOTIDE SEQUENCE [LARGE SCALE GENOMIC DNA]</scope>
    <source>
        <strain evidence="5">DSM 3132</strain>
    </source>
</reference>
<keyword evidence="5" id="KW-0560">Oxidoreductase</keyword>
<dbReference type="PROSITE" id="PS51379">
    <property type="entry name" value="4FE4S_FER_2"/>
    <property type="match status" value="1"/>
</dbReference>
<dbReference type="Proteomes" id="UP000216052">
    <property type="component" value="Chromosome"/>
</dbReference>
<sequence>MKTVFDQTKLADTNDHPSIKRYNERKASTAPQATGSKLNAVHLREMCLALGADDVGFVEIDRPALADQKADILNVFPWTKALISFVGRINRENLRSPARSIASHELHQVEERLNHAAHALVAALERKGIRAVAPAAGFPMEMDQWPGKLQISYKPIAVAAGLGKMGLHRLLIHPVFGSFVQINTVLIDTEVDEYSSPLTYNPCLDCKICSAACPTGAIGTDGVFNFMNCITHTYRELLGGFSDWVENVADSKNGAEYRSRVSDAETVSLWQSMTYKPCYKSVYCMAVCPAGDEVIPQYLADKSKFIETVVKPLQQKTETVYVLPGSDAESHVLRRFPHKKIKRVGNGIRPASIAAFIASMPLGFQRHKSEGLCATYHFTFTGNESIEATVVIKDKTIQVNQGHVGVADVQVNADAKTWLRVLHKETSILKEIIFRRIRIKGSMKLFKAFGECFA</sequence>
<dbReference type="EC" id="1.17.99.6" evidence="5"/>
<gene>
    <name evidence="5" type="primary">queG_3</name>
    <name evidence="5" type="ORF">SPACI_016120</name>
</gene>
<dbReference type="GO" id="GO:0052693">
    <property type="term" value="F:epoxyqueuosine reductase activity"/>
    <property type="evidence" value="ECO:0007669"/>
    <property type="project" value="UniProtKB-EC"/>
</dbReference>
<dbReference type="Pfam" id="PF02036">
    <property type="entry name" value="SCP2"/>
    <property type="match status" value="1"/>
</dbReference>
<dbReference type="PANTHER" id="PTHR42827">
    <property type="entry name" value="IRON-SULFUR CLUSTER-BINDING PROTEIN-RELATED"/>
    <property type="match status" value="1"/>
</dbReference>
<keyword evidence="1" id="KW-0479">Metal-binding</keyword>
<accession>A0ABZ3J0F4</accession>
<dbReference type="EMBL" id="CP155571">
    <property type="protein sequence ID" value="XFO71578.1"/>
    <property type="molecule type" value="Genomic_DNA"/>
</dbReference>
<dbReference type="InterPro" id="IPR017896">
    <property type="entry name" value="4Fe4S_Fe-S-bd"/>
</dbReference>
<dbReference type="PROSITE" id="PS00198">
    <property type="entry name" value="4FE4S_FER_1"/>
    <property type="match status" value="1"/>
</dbReference>
<keyword evidence="6" id="KW-1185">Reference proteome</keyword>
<protein>
    <submittedName>
        <fullName evidence="5">Epoxyqueuosine reductase</fullName>
        <ecNumber evidence="5">1.17.99.6</ecNumber>
    </submittedName>
</protein>
<evidence type="ECO:0000256" key="2">
    <source>
        <dbReference type="ARBA" id="ARBA00023004"/>
    </source>
</evidence>
<dbReference type="InterPro" id="IPR003033">
    <property type="entry name" value="SCP2_sterol-bd_dom"/>
</dbReference>
<evidence type="ECO:0000256" key="1">
    <source>
        <dbReference type="ARBA" id="ARBA00022723"/>
    </source>
</evidence>